<evidence type="ECO:0008006" key="5">
    <source>
        <dbReference type="Google" id="ProtNLM"/>
    </source>
</evidence>
<name>A0A212TCX4_9MICO</name>
<dbReference type="RefSeq" id="WP_088817911.1">
    <property type="nucleotide sequence ID" value="NZ_FYEZ01000001.1"/>
</dbReference>
<keyword evidence="2" id="KW-1133">Transmembrane helix</keyword>
<keyword evidence="2" id="KW-0472">Membrane</keyword>
<keyword evidence="2" id="KW-0812">Transmembrane</keyword>
<dbReference type="EMBL" id="FYEZ01000001">
    <property type="protein sequence ID" value="SNC63879.1"/>
    <property type="molecule type" value="Genomic_DNA"/>
</dbReference>
<gene>
    <name evidence="3" type="ORF">SAMN05445756_0997</name>
</gene>
<evidence type="ECO:0000313" key="3">
    <source>
        <dbReference type="EMBL" id="SNC63879.1"/>
    </source>
</evidence>
<dbReference type="Pfam" id="PF14012">
    <property type="entry name" value="DUF4229"/>
    <property type="match status" value="1"/>
</dbReference>
<evidence type="ECO:0000256" key="1">
    <source>
        <dbReference type="SAM" id="MobiDB-lite"/>
    </source>
</evidence>
<dbReference type="Proteomes" id="UP000198122">
    <property type="component" value="Unassembled WGS sequence"/>
</dbReference>
<feature type="region of interest" description="Disordered" evidence="1">
    <location>
        <begin position="76"/>
        <end position="101"/>
    </location>
</feature>
<feature type="compositionally biased region" description="Acidic residues" evidence="1">
    <location>
        <begin position="86"/>
        <end position="101"/>
    </location>
</feature>
<sequence length="101" mass="11098">MLRYTVLRILVFLAFLLAFWLGLELAGQTPLGQMGMVLLVAAAALASMVASLFLLKAPRQDFSAQIDDAIAKREAKRQQRRAVSDEAVEDAAAERSDDDFV</sequence>
<feature type="transmembrane region" description="Helical" evidence="2">
    <location>
        <begin position="36"/>
        <end position="55"/>
    </location>
</feature>
<organism evidence="3 4">
    <name type="scientific">Kytococcus aerolatus</name>
    <dbReference type="NCBI Taxonomy" id="592308"/>
    <lineage>
        <taxon>Bacteria</taxon>
        <taxon>Bacillati</taxon>
        <taxon>Actinomycetota</taxon>
        <taxon>Actinomycetes</taxon>
        <taxon>Micrococcales</taxon>
        <taxon>Kytococcaceae</taxon>
        <taxon>Kytococcus</taxon>
    </lineage>
</organism>
<proteinExistence type="predicted"/>
<protein>
    <recommendedName>
        <fullName evidence="5">DUF4229 domain-containing protein</fullName>
    </recommendedName>
</protein>
<evidence type="ECO:0000313" key="4">
    <source>
        <dbReference type="Proteomes" id="UP000198122"/>
    </source>
</evidence>
<dbReference type="AlphaFoldDB" id="A0A212TCX4"/>
<reference evidence="3 4" key="1">
    <citation type="submission" date="2017-06" db="EMBL/GenBank/DDBJ databases">
        <authorList>
            <person name="Kim H.J."/>
            <person name="Triplett B.A."/>
        </authorList>
    </citation>
    <scope>NUCLEOTIDE SEQUENCE [LARGE SCALE GENOMIC DNA]</scope>
    <source>
        <strain evidence="3 4">DSM 22179</strain>
    </source>
</reference>
<evidence type="ECO:0000256" key="2">
    <source>
        <dbReference type="SAM" id="Phobius"/>
    </source>
</evidence>
<dbReference type="InterPro" id="IPR025323">
    <property type="entry name" value="DUF4229"/>
</dbReference>
<keyword evidence="4" id="KW-1185">Reference proteome</keyword>
<accession>A0A212TCX4</accession>